<dbReference type="PANTHER" id="PTHR42957">
    <property type="entry name" value="HELICASE MJ1565-RELATED"/>
    <property type="match status" value="1"/>
</dbReference>
<dbReference type="Pfam" id="PF01935">
    <property type="entry name" value="DUF87"/>
    <property type="match status" value="1"/>
</dbReference>
<protein>
    <recommendedName>
        <fullName evidence="1">Helicase HerA central domain-containing protein</fullName>
    </recommendedName>
</protein>
<name>A0A4V3ESQ5_9CLOT</name>
<dbReference type="InterPro" id="IPR002789">
    <property type="entry name" value="HerA_central"/>
</dbReference>
<dbReference type="SUPFAM" id="SSF52540">
    <property type="entry name" value="P-loop containing nucleoside triphosphate hydrolases"/>
    <property type="match status" value="1"/>
</dbReference>
<comment type="caution">
    <text evidence="2">The sequence shown here is derived from an EMBL/GenBank/DDBJ whole genome shotgun (WGS) entry which is preliminary data.</text>
</comment>
<dbReference type="InterPro" id="IPR008571">
    <property type="entry name" value="HerA-like"/>
</dbReference>
<reference evidence="2 3" key="1">
    <citation type="submission" date="2019-03" db="EMBL/GenBank/DDBJ databases">
        <title>Genomic Encyclopedia of Type Strains, Phase IV (KMG-IV): sequencing the most valuable type-strain genomes for metagenomic binning, comparative biology and taxonomic classification.</title>
        <authorList>
            <person name="Goeker M."/>
        </authorList>
    </citation>
    <scope>NUCLEOTIDE SEQUENCE [LARGE SCALE GENOMIC DNA]</scope>
    <source>
        <strain evidence="2 3">DSM 24455</strain>
    </source>
</reference>
<organism evidence="2 3">
    <name type="scientific">Fonticella tunisiensis</name>
    <dbReference type="NCBI Taxonomy" id="1096341"/>
    <lineage>
        <taxon>Bacteria</taxon>
        <taxon>Bacillati</taxon>
        <taxon>Bacillota</taxon>
        <taxon>Clostridia</taxon>
        <taxon>Eubacteriales</taxon>
        <taxon>Clostridiaceae</taxon>
        <taxon>Fonticella</taxon>
    </lineage>
</organism>
<dbReference type="EMBL" id="SOAZ01000027">
    <property type="protein sequence ID" value="TDT50565.1"/>
    <property type="molecule type" value="Genomic_DNA"/>
</dbReference>
<accession>A0A4V3ESQ5</accession>
<evidence type="ECO:0000313" key="2">
    <source>
        <dbReference type="EMBL" id="TDT50565.1"/>
    </source>
</evidence>
<dbReference type="Proteomes" id="UP000295325">
    <property type="component" value="Unassembled WGS sequence"/>
</dbReference>
<keyword evidence="3" id="KW-1185">Reference proteome</keyword>
<dbReference type="PANTHER" id="PTHR42957:SF2">
    <property type="entry name" value="HELICASE HERA CENTRAL DOMAIN-CONTAINING PROTEIN"/>
    <property type="match status" value="1"/>
</dbReference>
<dbReference type="OrthoDB" id="9806951at2"/>
<feature type="domain" description="Helicase HerA central" evidence="1">
    <location>
        <begin position="151"/>
        <end position="362"/>
    </location>
</feature>
<dbReference type="InterPro" id="IPR027417">
    <property type="entry name" value="P-loop_NTPase"/>
</dbReference>
<sequence length="612" mass="69745">MQVAGITNQQEVYVVSDKSPFKINQILIIEDESQGNLRGEVVETTSYNKYIPLNINGEMADSKVLQSLRSLGYNVDDNTIYIARVRLIVETEYPVSTGSRVRLPEFHEVKDLFVKSSPDKGLVLGVIKSTEELNETLEDEYRDLQCIFQDGKIYPQTGVPFIFDIRSMQQYPHIGIFGGSGSGKSFGMRVILEELMSLNIPTVVLDPHYEMDFTLSSDGLDEKYRGDFSNKFKCLEIGKHIGVKFTDLSTNDLISLIGAASAGTLTEPMVNVISQIHKPRDTYFTFEERLSLLREAQELGSEKKIQDRLNGAEDEIEKDRYKRMLEIYRQYGSLPSASVNGVHWRLQSLYREGLFTNDIKMIENCLLEGKMAVVQGQIKILNVFATYIINNLYHKRRDYRDGLQRGEAAEFFPPFVLAFDESHNFAPKGYETSAKSIIKEIAQEGRKYGVFLILATQRPTLLDETVTAQLNTKLVFRTVRASDIETIQKETDISPEEAKRLPYLRSGDAFISSAIFGRTIPVRIRMAKSTSNHTENPFDELFEMLNKKDIELYEMIKPHLPVYPDDLLSLLNKLDGNRVRDVDSLIRTLEVLVEKGYIRKNKTIFGEAYETA</sequence>
<dbReference type="Gene3D" id="3.40.50.300">
    <property type="entry name" value="P-loop containing nucleotide triphosphate hydrolases"/>
    <property type="match status" value="2"/>
</dbReference>
<evidence type="ECO:0000313" key="3">
    <source>
        <dbReference type="Proteomes" id="UP000295325"/>
    </source>
</evidence>
<dbReference type="RefSeq" id="WP_133629103.1">
    <property type="nucleotide sequence ID" value="NZ_SOAZ01000027.1"/>
</dbReference>
<proteinExistence type="predicted"/>
<gene>
    <name evidence="2" type="ORF">EDD71_12730</name>
</gene>
<evidence type="ECO:0000259" key="1">
    <source>
        <dbReference type="Pfam" id="PF01935"/>
    </source>
</evidence>
<dbReference type="AlphaFoldDB" id="A0A4V3ESQ5"/>